<dbReference type="GO" id="GO:0004373">
    <property type="term" value="F:alpha-1,4-glucan glucosyltransferase (UDP-glucose donor) activity"/>
    <property type="evidence" value="ECO:0007669"/>
    <property type="project" value="InterPro"/>
</dbReference>
<evidence type="ECO:0000256" key="5">
    <source>
        <dbReference type="ARBA" id="ARBA00022676"/>
    </source>
</evidence>
<dbReference type="HAMAP" id="MF_00484">
    <property type="entry name" value="Glycogen_synth"/>
    <property type="match status" value="1"/>
</dbReference>
<dbReference type="FunCoup" id="F5Y6X3">
    <property type="interactions" value="90"/>
</dbReference>
<dbReference type="NCBIfam" id="TIGR02095">
    <property type="entry name" value="glgA"/>
    <property type="match status" value="1"/>
</dbReference>
<dbReference type="GO" id="GO:0005978">
    <property type="term" value="P:glycogen biosynthetic process"/>
    <property type="evidence" value="ECO:0007669"/>
    <property type="project" value="UniProtKB-UniRule"/>
</dbReference>
<sequence length="511" mass="57490">MSSSSKTASPWPRPSRMKILMAASEAVPFAKTGGLADVVSALALALAKQGHEIRIIIPRYYSVDRTRLTALEGALGVPMGGGEEWCEVLTATLPGSPKNNPIEVYFIDHEKYFGRDGIYGIPSEPDFLDNPRRFTFFSRAVFQVCRKTGWFPDVVHAHDWPAALVPVFLKYAERKGGFEKTVSVLTIHNLGYQGIYHKDNYNHTGMGWEIFYNAGFDDWNMMNLLKAGLCSADTINTVSPHYAEETKTQHYGFRLDGILRYRAEDYRGILNGIDTDLWNPRTDKLIPQTYSEKDMAGKLKAKEALQKAYDLPPDPKVPIIGLISRLTGQKGVGELFGPSFGSAYSFCRDMNLQFAILGTGEAWCENELRSLSSRLSNLKAKIGYDESMSHLVEAGSDFFLMPSRYEPSGLNQMYSLNYGTIPIVRNTGGLTDTIENFNQETGAGTGFMFDDPTPNAIYNTVGWAVWAWYNRRPQIEAMRIRGMSQDFSWAKSAKQYIEMYEWTRKKQGITK</sequence>
<evidence type="ECO:0000256" key="3">
    <source>
        <dbReference type="ARBA" id="ARBA00004964"/>
    </source>
</evidence>
<dbReference type="EC" id="2.4.1.21" evidence="8"/>
<dbReference type="InterPro" id="IPR011835">
    <property type="entry name" value="GS/SS"/>
</dbReference>
<dbReference type="PANTHER" id="PTHR45825">
    <property type="entry name" value="GRANULE-BOUND STARCH SYNTHASE 1, CHLOROPLASTIC/AMYLOPLASTIC"/>
    <property type="match status" value="1"/>
</dbReference>
<evidence type="ECO:0000259" key="10">
    <source>
        <dbReference type="Pfam" id="PF08323"/>
    </source>
</evidence>
<evidence type="ECO:0000256" key="1">
    <source>
        <dbReference type="ARBA" id="ARBA00001478"/>
    </source>
</evidence>
<evidence type="ECO:0000256" key="7">
    <source>
        <dbReference type="ARBA" id="ARBA00023056"/>
    </source>
</evidence>
<evidence type="ECO:0000256" key="6">
    <source>
        <dbReference type="ARBA" id="ARBA00022679"/>
    </source>
</evidence>
<dbReference type="Proteomes" id="UP000009222">
    <property type="component" value="Chromosome"/>
</dbReference>
<gene>
    <name evidence="8" type="primary">glgA</name>
    <name evidence="11" type="ordered locus">TREAZ_3586</name>
</gene>
<keyword evidence="5 8" id="KW-0328">Glycosyltransferase</keyword>
<evidence type="ECO:0000256" key="8">
    <source>
        <dbReference type="HAMAP-Rule" id="MF_00484"/>
    </source>
</evidence>
<dbReference type="InterPro" id="IPR013534">
    <property type="entry name" value="Starch_synth_cat_dom"/>
</dbReference>
<dbReference type="Pfam" id="PF08323">
    <property type="entry name" value="Glyco_transf_5"/>
    <property type="match status" value="1"/>
</dbReference>
<protein>
    <recommendedName>
        <fullName evidence="8">Glycogen synthase</fullName>
        <ecNumber evidence="8">2.4.1.21</ecNumber>
    </recommendedName>
    <alternativeName>
        <fullName evidence="8">Starch [bacterial glycogen] synthase</fullName>
    </alternativeName>
</protein>
<comment type="similarity">
    <text evidence="4 8">Belongs to the glycosyltransferase 1 family. Bacterial/plant glycogen synthase subfamily.</text>
</comment>
<evidence type="ECO:0000313" key="11">
    <source>
        <dbReference type="EMBL" id="AEF81608.1"/>
    </source>
</evidence>
<dbReference type="InterPro" id="IPR001296">
    <property type="entry name" value="Glyco_trans_1"/>
</dbReference>
<name>F5Y6X3_LEAAZ</name>
<comment type="catalytic activity">
    <reaction evidence="1 8">
        <text>[(1-&gt;4)-alpha-D-glucosyl](n) + ADP-alpha-D-glucose = [(1-&gt;4)-alpha-D-glucosyl](n+1) + ADP + H(+)</text>
        <dbReference type="Rhea" id="RHEA:18189"/>
        <dbReference type="Rhea" id="RHEA-COMP:9584"/>
        <dbReference type="Rhea" id="RHEA-COMP:9587"/>
        <dbReference type="ChEBI" id="CHEBI:15378"/>
        <dbReference type="ChEBI" id="CHEBI:15444"/>
        <dbReference type="ChEBI" id="CHEBI:57498"/>
        <dbReference type="ChEBI" id="CHEBI:456216"/>
        <dbReference type="EC" id="2.4.1.21"/>
    </reaction>
</comment>
<dbReference type="InParanoid" id="F5Y6X3"/>
<dbReference type="PANTHER" id="PTHR45825:SF11">
    <property type="entry name" value="ALPHA AMYLASE DOMAIN-CONTAINING PROTEIN"/>
    <property type="match status" value="1"/>
</dbReference>
<dbReference type="AlphaFoldDB" id="F5Y6X3"/>
<dbReference type="EMBL" id="CP001841">
    <property type="protein sequence ID" value="AEF81608.1"/>
    <property type="molecule type" value="Genomic_DNA"/>
</dbReference>
<dbReference type="Pfam" id="PF00534">
    <property type="entry name" value="Glycos_transf_1"/>
    <property type="match status" value="1"/>
</dbReference>
<comment type="function">
    <text evidence="2 8">Synthesizes alpha-1,4-glucan chains using ADP-glucose.</text>
</comment>
<reference evidence="12" key="1">
    <citation type="submission" date="2009-12" db="EMBL/GenBank/DDBJ databases">
        <title>Complete sequence of Treponema azotonutricium strain ZAS-9.</title>
        <authorList>
            <person name="Tetu S.G."/>
            <person name="Matson E."/>
            <person name="Ren Q."/>
            <person name="Seshadri R."/>
            <person name="Elbourne L."/>
            <person name="Hassan K.A."/>
            <person name="Durkin A."/>
            <person name="Radune D."/>
            <person name="Mohamoud Y."/>
            <person name="Shay R."/>
            <person name="Jin S."/>
            <person name="Zhang X."/>
            <person name="Lucey K."/>
            <person name="Ballor N.R."/>
            <person name="Ottesen E."/>
            <person name="Rosenthal R."/>
            <person name="Allen A."/>
            <person name="Leadbetter J.R."/>
            <person name="Paulsen I.T."/>
        </authorList>
    </citation>
    <scope>NUCLEOTIDE SEQUENCE [LARGE SCALE GENOMIC DNA]</scope>
    <source>
        <strain evidence="12">ATCC BAA-888 / DSM 13862 / ZAS-9</strain>
    </source>
</reference>
<dbReference type="KEGG" id="taz:TREAZ_3586"/>
<keyword evidence="6 8" id="KW-0808">Transferase</keyword>
<proteinExistence type="inferred from homology"/>
<feature type="binding site" evidence="8">
    <location>
        <position position="31"/>
    </location>
    <ligand>
        <name>ADP-alpha-D-glucose</name>
        <dbReference type="ChEBI" id="CHEBI:57498"/>
    </ligand>
</feature>
<dbReference type="STRING" id="545695.TREAZ_3586"/>
<evidence type="ECO:0000313" key="12">
    <source>
        <dbReference type="Proteomes" id="UP000009222"/>
    </source>
</evidence>
<evidence type="ECO:0000256" key="4">
    <source>
        <dbReference type="ARBA" id="ARBA00010281"/>
    </source>
</evidence>
<evidence type="ECO:0000259" key="9">
    <source>
        <dbReference type="Pfam" id="PF00534"/>
    </source>
</evidence>
<dbReference type="SUPFAM" id="SSF53756">
    <property type="entry name" value="UDP-Glycosyltransferase/glycogen phosphorylase"/>
    <property type="match status" value="1"/>
</dbReference>
<reference evidence="11 12" key="2">
    <citation type="journal article" date="2011" name="ISME J.">
        <title>RNA-seq reveals cooperative metabolic interactions between two termite-gut spirochete species in co-culture.</title>
        <authorList>
            <person name="Rosenthal A.Z."/>
            <person name="Matson E.G."/>
            <person name="Eldar A."/>
            <person name="Leadbetter J.R."/>
        </authorList>
    </citation>
    <scope>NUCLEOTIDE SEQUENCE [LARGE SCALE GENOMIC DNA]</scope>
    <source>
        <strain evidence="12">ATCC BAA-888 / DSM 13862 / ZAS-9</strain>
    </source>
</reference>
<feature type="domain" description="Glycosyl transferase family 1" evidence="9">
    <location>
        <begin position="315"/>
        <end position="460"/>
    </location>
</feature>
<dbReference type="CDD" id="cd03791">
    <property type="entry name" value="GT5_Glycogen_synthase_DULL1-like"/>
    <property type="match status" value="1"/>
</dbReference>
<keyword evidence="12" id="KW-1185">Reference proteome</keyword>
<comment type="pathway">
    <text evidence="3 8">Glycan biosynthesis; glycogen biosynthesis.</text>
</comment>
<organism evidence="11 12">
    <name type="scientific">Leadbettera azotonutricia (strain ATCC BAA-888 / DSM 13862 / ZAS-9)</name>
    <name type="common">Treponema azotonutricium</name>
    <dbReference type="NCBI Taxonomy" id="545695"/>
    <lineage>
        <taxon>Bacteria</taxon>
        <taxon>Pseudomonadati</taxon>
        <taxon>Spirochaetota</taxon>
        <taxon>Spirochaetia</taxon>
        <taxon>Spirochaetales</taxon>
        <taxon>Breznakiellaceae</taxon>
        <taxon>Leadbettera</taxon>
    </lineage>
</organism>
<dbReference type="UniPathway" id="UPA00164"/>
<accession>F5Y6X3</accession>
<feature type="domain" description="Starch synthase catalytic" evidence="10">
    <location>
        <begin position="18"/>
        <end position="260"/>
    </location>
</feature>
<keyword evidence="7 8" id="KW-0320">Glycogen biosynthesis</keyword>
<dbReference type="GO" id="GO:0005829">
    <property type="term" value="C:cytosol"/>
    <property type="evidence" value="ECO:0007669"/>
    <property type="project" value="TreeGrafter"/>
</dbReference>
<evidence type="ECO:0000256" key="2">
    <source>
        <dbReference type="ARBA" id="ARBA00002764"/>
    </source>
</evidence>
<dbReference type="eggNOG" id="COG0297">
    <property type="taxonomic scope" value="Bacteria"/>
</dbReference>
<dbReference type="Gene3D" id="3.40.50.2000">
    <property type="entry name" value="Glycogen Phosphorylase B"/>
    <property type="match status" value="2"/>
</dbReference>
<dbReference type="GO" id="GO:0009011">
    <property type="term" value="F:alpha-1,4-glucan glucosyltransferase (ADP-glucose donor) activity"/>
    <property type="evidence" value="ECO:0007669"/>
    <property type="project" value="UniProtKB-UniRule"/>
</dbReference>
<dbReference type="HOGENOM" id="CLU_009583_18_5_12"/>